<keyword evidence="1" id="KW-0812">Transmembrane</keyword>
<evidence type="ECO:0000313" key="2">
    <source>
        <dbReference type="EMBL" id="MFB3800373.1"/>
    </source>
</evidence>
<feature type="transmembrane region" description="Helical" evidence="1">
    <location>
        <begin position="82"/>
        <end position="100"/>
    </location>
</feature>
<accession>A0ABV4Z6W6</accession>
<keyword evidence="1" id="KW-0472">Membrane</keyword>
<dbReference type="RefSeq" id="WP_304484160.1">
    <property type="nucleotide sequence ID" value="NZ_JAUQOQ010000006.1"/>
</dbReference>
<feature type="transmembrane region" description="Helical" evidence="1">
    <location>
        <begin position="106"/>
        <end position="124"/>
    </location>
</feature>
<proteinExistence type="predicted"/>
<sequence>MDGTGDDACGSVRGVSLNGRSAGLDLVKWVAILSMVADHLRYLWPEAVDLFVIGRLAFPLFCLVIACHVMRVPSGQLYRSTHARYLVWMLAFCVLSEPPYRWLDTGTATFSVMPTLTLGLLCAWGVHHPQRLARLAAVSAVLVAWLLRDRLMYGLPGVLLPAGCLLLWNGLRVGLMLPMVLAIAGNMTNSWLASHLAQPFTWMVMASAALAIPLGWRMLACNRWRISPVGRWAYGFYPLHLLVIKAVLIMRVSGTG</sequence>
<name>A0ABV4Z6W6_9PSED</name>
<feature type="transmembrane region" description="Helical" evidence="1">
    <location>
        <begin position="232"/>
        <end position="252"/>
    </location>
</feature>
<evidence type="ECO:0000313" key="3">
    <source>
        <dbReference type="Proteomes" id="UP001577047"/>
    </source>
</evidence>
<dbReference type="InterPro" id="IPR008875">
    <property type="entry name" value="TraX"/>
</dbReference>
<protein>
    <submittedName>
        <fullName evidence="2">TraX family protein</fullName>
    </submittedName>
</protein>
<gene>
    <name evidence="2" type="ORF">ACE1YR_07960</name>
</gene>
<keyword evidence="3" id="KW-1185">Reference proteome</keyword>
<keyword evidence="1" id="KW-1133">Transmembrane helix</keyword>
<dbReference type="Proteomes" id="UP001577047">
    <property type="component" value="Unassembled WGS sequence"/>
</dbReference>
<evidence type="ECO:0000256" key="1">
    <source>
        <dbReference type="SAM" id="Phobius"/>
    </source>
</evidence>
<organism evidence="2 3">
    <name type="scientific">Pseudomonas boreofloridensis</name>
    <dbReference type="NCBI Taxonomy" id="3064348"/>
    <lineage>
        <taxon>Bacteria</taxon>
        <taxon>Pseudomonadati</taxon>
        <taxon>Pseudomonadota</taxon>
        <taxon>Gammaproteobacteria</taxon>
        <taxon>Pseudomonadales</taxon>
        <taxon>Pseudomonadaceae</taxon>
        <taxon>Pseudomonas</taxon>
    </lineage>
</organism>
<dbReference type="EMBL" id="JBHFXX010000005">
    <property type="protein sequence ID" value="MFB3800373.1"/>
    <property type="molecule type" value="Genomic_DNA"/>
</dbReference>
<reference evidence="2 3" key="1">
    <citation type="submission" date="2024-09" db="EMBL/GenBank/DDBJ databases">
        <authorList>
            <person name="Fullem K."/>
        </authorList>
    </citation>
    <scope>NUCLEOTIDE SEQUENCE [LARGE SCALE GENOMIC DNA]</scope>
    <source>
        <strain evidence="3">K1(2024)</strain>
    </source>
</reference>
<feature type="transmembrane region" description="Helical" evidence="1">
    <location>
        <begin position="50"/>
        <end position="70"/>
    </location>
</feature>
<comment type="caution">
    <text evidence="2">The sequence shown here is derived from an EMBL/GenBank/DDBJ whole genome shotgun (WGS) entry which is preliminary data.</text>
</comment>
<dbReference type="Pfam" id="PF05857">
    <property type="entry name" value="TraX"/>
    <property type="match status" value="1"/>
</dbReference>
<feature type="transmembrane region" description="Helical" evidence="1">
    <location>
        <begin position="200"/>
        <end position="220"/>
    </location>
</feature>